<dbReference type="Proteomes" id="UP000185895">
    <property type="component" value="Unassembled WGS sequence"/>
</dbReference>
<protein>
    <submittedName>
        <fullName evidence="1">Uncharacterized protein</fullName>
    </submittedName>
</protein>
<dbReference type="AlphaFoldDB" id="A0A1E7REI4"/>
<dbReference type="OrthoDB" id="190583at2"/>
<evidence type="ECO:0000313" key="1">
    <source>
        <dbReference type="EMBL" id="OEY97810.1"/>
    </source>
</evidence>
<dbReference type="STRING" id="1262585.BJI46_07880"/>
<organism evidence="1 2">
    <name type="scientific">Acinetobacter qingfengensis</name>
    <dbReference type="NCBI Taxonomy" id="1262585"/>
    <lineage>
        <taxon>Bacteria</taxon>
        <taxon>Pseudomonadati</taxon>
        <taxon>Pseudomonadota</taxon>
        <taxon>Gammaproteobacteria</taxon>
        <taxon>Moraxellales</taxon>
        <taxon>Moraxellaceae</taxon>
        <taxon>Acinetobacter</taxon>
    </lineage>
</organism>
<evidence type="ECO:0000313" key="2">
    <source>
        <dbReference type="Proteomes" id="UP000185895"/>
    </source>
</evidence>
<accession>A0A1E7REI4</accession>
<dbReference type="RefSeq" id="WP_070068729.1">
    <property type="nucleotide sequence ID" value="NZ_MKKK01000003.1"/>
</dbReference>
<comment type="caution">
    <text evidence="1">The sequence shown here is derived from an EMBL/GenBank/DDBJ whole genome shotgun (WGS) entry which is preliminary data.</text>
</comment>
<reference evidence="1 2" key="1">
    <citation type="submission" date="2016-09" db="EMBL/GenBank/DDBJ databases">
        <authorList>
            <person name="Capua I."/>
            <person name="De Benedictis P."/>
            <person name="Joannis T."/>
            <person name="Lombin L.H."/>
            <person name="Cattoli G."/>
        </authorList>
    </citation>
    <scope>NUCLEOTIDE SEQUENCE [LARGE SCALE GENOMIC DNA]</scope>
    <source>
        <strain evidence="1 2">ANC 4671</strain>
    </source>
</reference>
<sequence length="178" mass="20901">MASFELTAFQATRDIQLIGAMETPTNTIIQVGFWVNDPEQKIVWREKLAGHPRCDFLWEHTCFEIFIGFAQQDQYREINLSPTLAWQAYQFEEYRYPEQIPPLTATDIELVDLQRTNFGLTATLDLSQLLNHDQIKLQDLYFGLSAVINTAQQQHFFAMQHSSPQPDFHNKRDWLHRL</sequence>
<keyword evidence="2" id="KW-1185">Reference proteome</keyword>
<dbReference type="Gene3D" id="2.60.40.1190">
    <property type="match status" value="1"/>
</dbReference>
<gene>
    <name evidence="1" type="ORF">BJI46_07880</name>
</gene>
<dbReference type="EMBL" id="MKKK01000003">
    <property type="protein sequence ID" value="OEY97810.1"/>
    <property type="molecule type" value="Genomic_DNA"/>
</dbReference>
<name>A0A1E7REI4_9GAMM</name>
<dbReference type="CDD" id="cd09627">
    <property type="entry name" value="DOMON_murB_like"/>
    <property type="match status" value="1"/>
</dbReference>
<proteinExistence type="predicted"/>